<feature type="region of interest" description="Disordered" evidence="5">
    <location>
        <begin position="285"/>
        <end position="351"/>
    </location>
</feature>
<reference evidence="7 8" key="1">
    <citation type="journal article" date="2018" name="Nat. Ecol. Evol.">
        <title>Shark genomes provide insights into elasmobranch evolution and the origin of vertebrates.</title>
        <authorList>
            <person name="Hara Y"/>
            <person name="Yamaguchi K"/>
            <person name="Onimaru K"/>
            <person name="Kadota M"/>
            <person name="Koyanagi M"/>
            <person name="Keeley SD"/>
            <person name="Tatsumi K"/>
            <person name="Tanaka K"/>
            <person name="Motone F"/>
            <person name="Kageyama Y"/>
            <person name="Nozu R"/>
            <person name="Adachi N"/>
            <person name="Nishimura O"/>
            <person name="Nakagawa R"/>
            <person name="Tanegashima C"/>
            <person name="Kiyatake I"/>
            <person name="Matsumoto R"/>
            <person name="Murakumo K"/>
            <person name="Nishida K"/>
            <person name="Terakita A"/>
            <person name="Kuratani S"/>
            <person name="Sato K"/>
            <person name="Hyodo S Kuraku.S."/>
        </authorList>
    </citation>
    <scope>NUCLEOTIDE SEQUENCE [LARGE SCALE GENOMIC DNA]</scope>
</reference>
<feature type="domain" description="Ig-like" evidence="6">
    <location>
        <begin position="84"/>
        <end position="172"/>
    </location>
</feature>
<dbReference type="Proteomes" id="UP000288216">
    <property type="component" value="Unassembled WGS sequence"/>
</dbReference>
<dbReference type="PANTHER" id="PTHR35971:SF5">
    <property type="entry name" value="OBSCURIN LIKE CYTOSKELETAL ADAPTOR 1"/>
    <property type="match status" value="1"/>
</dbReference>
<comment type="subcellular location">
    <subcellularLocation>
        <location evidence="1">Cytoplasm</location>
    </subcellularLocation>
</comment>
<dbReference type="InterPro" id="IPR013098">
    <property type="entry name" value="Ig_I-set"/>
</dbReference>
<dbReference type="GO" id="GO:0005737">
    <property type="term" value="C:cytoplasm"/>
    <property type="evidence" value="ECO:0007669"/>
    <property type="project" value="UniProtKB-SubCell"/>
</dbReference>
<evidence type="ECO:0000259" key="6">
    <source>
        <dbReference type="PROSITE" id="PS50835"/>
    </source>
</evidence>
<dbReference type="SMART" id="SM00409">
    <property type="entry name" value="IG"/>
    <property type="match status" value="4"/>
</dbReference>
<dbReference type="Gene3D" id="2.60.40.10">
    <property type="entry name" value="Immunoglobulins"/>
    <property type="match status" value="4"/>
</dbReference>
<accession>A0A401Q9P0</accession>
<dbReference type="FunFam" id="2.60.40.10:FF:000502">
    <property type="entry name" value="obscurin-like protein 1 isoform X2"/>
    <property type="match status" value="1"/>
</dbReference>
<dbReference type="InterPro" id="IPR036179">
    <property type="entry name" value="Ig-like_dom_sf"/>
</dbReference>
<dbReference type="SUPFAM" id="SSF48726">
    <property type="entry name" value="Immunoglobulin"/>
    <property type="match status" value="4"/>
</dbReference>
<sequence>MELVTVREQERNAQRERMRQNKSKERGTGTEKYVEREKDIKECEREFERQRERANWLVVWPKETFSIAAAFEYSSSMDVFGGAPRFLSYPRTFTVPNGADAVLKCQIAGDPRPTVIWERDKTQIYPSGRFRFLEDGNIYNLVVSQARVEDSGQYICKAKNGVGETYAAATLKVEEGDVNPKNKPAFLVKPTSARVARGDNVVFTGQLAGCPVPAVTWEKDGQKLGEIFESGHFSEGCDGDGWHHLKIFNTRVPDAGVYLCKARNTFGEAMTAAVLLVDPGTHTHGTVPPADLAAGHPSTNGIEDSEGPDGRHCLHEATRERRHRSRHRNLRDPRPASRGAHQNRISEDRPRVSKVKVFSVSEGKHAKFRCYVTGKPKPEIIWRKDGRLIAPGRRHLLYEDREGYFILKVLYCKQQDNGLYACAASNAAGQTLSSVLLNVKEPHIKFKSQLQDIEVNEREQAVLECEVPGDSIPAVWYLEDRKLHSSAKYIIEQQGSLRRLTIRDITMDDDGIYLCEMNDGGRSIAEVAVKGNWLKNL</sequence>
<dbReference type="PANTHER" id="PTHR35971">
    <property type="entry name" value="SI:DKEY-31G6.6"/>
    <property type="match status" value="1"/>
</dbReference>
<evidence type="ECO:0000313" key="7">
    <source>
        <dbReference type="EMBL" id="GCB82037.1"/>
    </source>
</evidence>
<organism evidence="7 8">
    <name type="scientific">Scyliorhinus torazame</name>
    <name type="common">Cloudy catshark</name>
    <name type="synonym">Catulus torazame</name>
    <dbReference type="NCBI Taxonomy" id="75743"/>
    <lineage>
        <taxon>Eukaryota</taxon>
        <taxon>Metazoa</taxon>
        <taxon>Chordata</taxon>
        <taxon>Craniata</taxon>
        <taxon>Vertebrata</taxon>
        <taxon>Chondrichthyes</taxon>
        <taxon>Elasmobranchii</taxon>
        <taxon>Galeomorphii</taxon>
        <taxon>Galeoidea</taxon>
        <taxon>Carcharhiniformes</taxon>
        <taxon>Scyliorhinidae</taxon>
        <taxon>Scyliorhinus</taxon>
    </lineage>
</organism>
<dbReference type="EMBL" id="BFAA01019245">
    <property type="protein sequence ID" value="GCB82037.1"/>
    <property type="molecule type" value="Genomic_DNA"/>
</dbReference>
<evidence type="ECO:0000256" key="1">
    <source>
        <dbReference type="ARBA" id="ARBA00004496"/>
    </source>
</evidence>
<dbReference type="PROSITE" id="PS50835">
    <property type="entry name" value="IG_LIKE"/>
    <property type="match status" value="4"/>
</dbReference>
<dbReference type="InterPro" id="IPR003598">
    <property type="entry name" value="Ig_sub2"/>
</dbReference>
<name>A0A401Q9P0_SCYTO</name>
<evidence type="ECO:0000256" key="5">
    <source>
        <dbReference type="SAM" id="MobiDB-lite"/>
    </source>
</evidence>
<dbReference type="Pfam" id="PF07679">
    <property type="entry name" value="I-set"/>
    <property type="match status" value="4"/>
</dbReference>
<dbReference type="FunFam" id="2.60.40.10:FF:000393">
    <property type="entry name" value="Putative obscurin-like protein 1"/>
    <property type="match status" value="1"/>
</dbReference>
<feature type="region of interest" description="Disordered" evidence="5">
    <location>
        <begin position="1"/>
        <end position="33"/>
    </location>
</feature>
<keyword evidence="4" id="KW-1015">Disulfide bond</keyword>
<evidence type="ECO:0000256" key="2">
    <source>
        <dbReference type="ARBA" id="ARBA00022490"/>
    </source>
</evidence>
<dbReference type="InterPro" id="IPR003599">
    <property type="entry name" value="Ig_sub"/>
</dbReference>
<evidence type="ECO:0000256" key="3">
    <source>
        <dbReference type="ARBA" id="ARBA00022553"/>
    </source>
</evidence>
<keyword evidence="8" id="KW-1185">Reference proteome</keyword>
<feature type="compositionally biased region" description="Basic residues" evidence="5">
    <location>
        <begin position="320"/>
        <end position="329"/>
    </location>
</feature>
<feature type="domain" description="Ig-like" evidence="6">
    <location>
        <begin position="442"/>
        <end position="528"/>
    </location>
</feature>
<evidence type="ECO:0000256" key="4">
    <source>
        <dbReference type="ARBA" id="ARBA00023157"/>
    </source>
</evidence>
<dbReference type="OrthoDB" id="9033595at2759"/>
<dbReference type="OMA" id="FEYSSSM"/>
<keyword evidence="3" id="KW-0597">Phosphoprotein</keyword>
<dbReference type="InterPro" id="IPR052385">
    <property type="entry name" value="Obscurin/Obscurin-like_Reg"/>
</dbReference>
<feature type="domain" description="Ig-like" evidence="6">
    <location>
        <begin position="350"/>
        <end position="433"/>
    </location>
</feature>
<feature type="compositionally biased region" description="Basic and acidic residues" evidence="5">
    <location>
        <begin position="308"/>
        <end position="319"/>
    </location>
</feature>
<dbReference type="AlphaFoldDB" id="A0A401Q9P0"/>
<proteinExistence type="predicted"/>
<gene>
    <name evidence="7" type="ORF">scyTo_0021509</name>
</gene>
<dbReference type="FunFam" id="2.60.40.10:FF:001084">
    <property type="entry name" value="obscurin-like isoform X3"/>
    <property type="match status" value="2"/>
</dbReference>
<dbReference type="SMART" id="SM00408">
    <property type="entry name" value="IGc2"/>
    <property type="match status" value="4"/>
</dbReference>
<protein>
    <recommendedName>
        <fullName evidence="6">Ig-like domain-containing protein</fullName>
    </recommendedName>
</protein>
<evidence type="ECO:0000313" key="8">
    <source>
        <dbReference type="Proteomes" id="UP000288216"/>
    </source>
</evidence>
<feature type="domain" description="Ig-like" evidence="6">
    <location>
        <begin position="184"/>
        <end position="271"/>
    </location>
</feature>
<dbReference type="InterPro" id="IPR013783">
    <property type="entry name" value="Ig-like_fold"/>
</dbReference>
<comment type="caution">
    <text evidence="7">The sequence shown here is derived from an EMBL/GenBank/DDBJ whole genome shotgun (WGS) entry which is preliminary data.</text>
</comment>
<dbReference type="STRING" id="75743.A0A401Q9P0"/>
<keyword evidence="2" id="KW-0963">Cytoplasm</keyword>
<dbReference type="InterPro" id="IPR007110">
    <property type="entry name" value="Ig-like_dom"/>
</dbReference>